<organism evidence="1 2">
    <name type="scientific">Cyclobacterium qasimii</name>
    <dbReference type="NCBI Taxonomy" id="1350429"/>
    <lineage>
        <taxon>Bacteria</taxon>
        <taxon>Pseudomonadati</taxon>
        <taxon>Bacteroidota</taxon>
        <taxon>Cytophagia</taxon>
        <taxon>Cytophagales</taxon>
        <taxon>Cyclobacteriaceae</taxon>
        <taxon>Cyclobacterium</taxon>
    </lineage>
</organism>
<reference evidence="1 2" key="1">
    <citation type="submission" date="2019-07" db="EMBL/GenBank/DDBJ databases">
        <title>Whole genome shotgun sequence of Cyclobacterium qasimii NBRC 106168.</title>
        <authorList>
            <person name="Hosoyama A."/>
            <person name="Uohara A."/>
            <person name="Ohji S."/>
            <person name="Ichikawa N."/>
        </authorList>
    </citation>
    <scope>NUCLEOTIDE SEQUENCE [LARGE SCALE GENOMIC DNA]</scope>
    <source>
        <strain evidence="1 2">NBRC 106168</strain>
    </source>
</reference>
<evidence type="ECO:0000313" key="1">
    <source>
        <dbReference type="EMBL" id="GEO23826.1"/>
    </source>
</evidence>
<proteinExistence type="predicted"/>
<sequence>MIERKAVNNGLTIWLLKCFDGIFVRGSTEKILLNFYAENPSFSQTQNCYRQAQKTTKAKI</sequence>
<gene>
    <name evidence="1" type="ORF">CQA01_43600</name>
</gene>
<comment type="caution">
    <text evidence="1">The sequence shown here is derived from an EMBL/GenBank/DDBJ whole genome shotgun (WGS) entry which is preliminary data.</text>
</comment>
<keyword evidence="2" id="KW-1185">Reference proteome</keyword>
<dbReference type="AlphaFoldDB" id="A0A512CI13"/>
<protein>
    <submittedName>
        <fullName evidence="1">Uncharacterized protein</fullName>
    </submittedName>
</protein>
<name>A0A512CI13_9BACT</name>
<dbReference type="Proteomes" id="UP000321301">
    <property type="component" value="Unassembled WGS sequence"/>
</dbReference>
<accession>A0A512CI13</accession>
<evidence type="ECO:0000313" key="2">
    <source>
        <dbReference type="Proteomes" id="UP000321301"/>
    </source>
</evidence>
<dbReference type="EMBL" id="BJYV01000028">
    <property type="protein sequence ID" value="GEO23826.1"/>
    <property type="molecule type" value="Genomic_DNA"/>
</dbReference>